<dbReference type="GO" id="GO:0045454">
    <property type="term" value="P:cell redox homeostasis"/>
    <property type="evidence" value="ECO:0007669"/>
    <property type="project" value="TreeGrafter"/>
</dbReference>
<dbReference type="SUPFAM" id="SSF52833">
    <property type="entry name" value="Thioredoxin-like"/>
    <property type="match status" value="1"/>
</dbReference>
<evidence type="ECO:0000313" key="9">
    <source>
        <dbReference type="Proteomes" id="UP001157974"/>
    </source>
</evidence>
<dbReference type="CDD" id="cd03013">
    <property type="entry name" value="PRX5_like"/>
    <property type="match status" value="1"/>
</dbReference>
<name>A0AAV8V112_9RHOD</name>
<keyword evidence="3 6" id="KW-0049">Antioxidant</keyword>
<evidence type="ECO:0000256" key="3">
    <source>
        <dbReference type="ARBA" id="ARBA00022862"/>
    </source>
</evidence>
<dbReference type="GO" id="GO:0005737">
    <property type="term" value="C:cytoplasm"/>
    <property type="evidence" value="ECO:0007669"/>
    <property type="project" value="TreeGrafter"/>
</dbReference>
<dbReference type="InterPro" id="IPR036249">
    <property type="entry name" value="Thioredoxin-like_sf"/>
</dbReference>
<keyword evidence="4 6" id="KW-0560">Oxidoreductase</keyword>
<keyword evidence="6" id="KW-0676">Redox-active center</keyword>
<evidence type="ECO:0000256" key="6">
    <source>
        <dbReference type="RuleBase" id="RU366011"/>
    </source>
</evidence>
<keyword evidence="9" id="KW-1185">Reference proteome</keyword>
<evidence type="ECO:0000256" key="5">
    <source>
        <dbReference type="PIRSR" id="PIRSR637944-1"/>
    </source>
</evidence>
<dbReference type="PANTHER" id="PTHR10430">
    <property type="entry name" value="PEROXIREDOXIN"/>
    <property type="match status" value="1"/>
</dbReference>
<gene>
    <name evidence="8" type="ORF">NDN08_003570</name>
</gene>
<evidence type="ECO:0000313" key="8">
    <source>
        <dbReference type="EMBL" id="KAJ8907088.1"/>
    </source>
</evidence>
<dbReference type="AlphaFoldDB" id="A0AAV8V112"/>
<evidence type="ECO:0000256" key="2">
    <source>
        <dbReference type="ARBA" id="ARBA00022559"/>
    </source>
</evidence>
<organism evidence="8 9">
    <name type="scientific">Rhodosorus marinus</name>
    <dbReference type="NCBI Taxonomy" id="101924"/>
    <lineage>
        <taxon>Eukaryota</taxon>
        <taxon>Rhodophyta</taxon>
        <taxon>Stylonematophyceae</taxon>
        <taxon>Stylonematales</taxon>
        <taxon>Stylonemataceae</taxon>
        <taxon>Rhodosorus</taxon>
    </lineage>
</organism>
<reference evidence="8 9" key="1">
    <citation type="journal article" date="2023" name="Nat. Commun.">
        <title>Origin of minicircular mitochondrial genomes in red algae.</title>
        <authorList>
            <person name="Lee Y."/>
            <person name="Cho C.H."/>
            <person name="Lee Y.M."/>
            <person name="Park S.I."/>
            <person name="Yang J.H."/>
            <person name="West J.A."/>
            <person name="Bhattacharya D."/>
            <person name="Yoon H.S."/>
        </authorList>
    </citation>
    <scope>NUCLEOTIDE SEQUENCE [LARGE SCALE GENOMIC DNA]</scope>
    <source>
        <strain evidence="8 9">CCMP1338</strain>
        <tissue evidence="8">Whole cell</tissue>
    </source>
</reference>
<feature type="active site" description="Cysteine sulfenic acid (-SOH) intermediate" evidence="5">
    <location>
        <position position="77"/>
    </location>
</feature>
<dbReference type="InterPro" id="IPR013740">
    <property type="entry name" value="Redoxin"/>
</dbReference>
<dbReference type="Pfam" id="PF02672">
    <property type="entry name" value="CP12"/>
    <property type="match status" value="1"/>
</dbReference>
<accession>A0AAV8V112</accession>
<dbReference type="InterPro" id="IPR013766">
    <property type="entry name" value="Thioredoxin_domain"/>
</dbReference>
<keyword evidence="2 6" id="KW-0575">Peroxidase</keyword>
<evidence type="ECO:0000256" key="1">
    <source>
        <dbReference type="ARBA" id="ARBA00010505"/>
    </source>
</evidence>
<dbReference type="Pfam" id="PF08534">
    <property type="entry name" value="Redoxin"/>
    <property type="match status" value="1"/>
</dbReference>
<sequence length="211" mass="22684">MIGFVSGVSMGRSSFVGAKRASRRVQRSAMRMSLQVGDQLPMELSLTVDGESMTVEDIFKGKTVAVCAVPGALTPTCTESHAPSFVKNADKLKEKGVEDLYVLSVNDRFVMTAFMKQIAGEGVVKMIADGDAAFTKAIGLEKDTGAFGGIRSARYSMIANDGVVAALNVDTGAYEKSSAEYLLSQFEDENDPLAQYCKESPEADECRSYDN</sequence>
<evidence type="ECO:0000259" key="7">
    <source>
        <dbReference type="PROSITE" id="PS51352"/>
    </source>
</evidence>
<evidence type="ECO:0000256" key="4">
    <source>
        <dbReference type="ARBA" id="ARBA00023002"/>
    </source>
</evidence>
<dbReference type="GO" id="GO:0034599">
    <property type="term" value="P:cellular response to oxidative stress"/>
    <property type="evidence" value="ECO:0007669"/>
    <property type="project" value="InterPro"/>
</dbReference>
<dbReference type="Gene3D" id="3.40.30.10">
    <property type="entry name" value="Glutaredoxin"/>
    <property type="match status" value="1"/>
</dbReference>
<dbReference type="InterPro" id="IPR037944">
    <property type="entry name" value="PRX5-like"/>
</dbReference>
<dbReference type="GO" id="GO:0042744">
    <property type="term" value="P:hydrogen peroxide catabolic process"/>
    <property type="evidence" value="ECO:0007669"/>
    <property type="project" value="TreeGrafter"/>
</dbReference>
<dbReference type="EMBL" id="JAMWBK010000003">
    <property type="protein sequence ID" value="KAJ8907088.1"/>
    <property type="molecule type" value="Genomic_DNA"/>
</dbReference>
<protein>
    <recommendedName>
        <fullName evidence="7">Thioredoxin domain-containing protein</fullName>
    </recommendedName>
</protein>
<dbReference type="PROSITE" id="PS51352">
    <property type="entry name" value="THIOREDOXIN_2"/>
    <property type="match status" value="1"/>
</dbReference>
<comment type="caution">
    <text evidence="8">The sequence shown here is derived from an EMBL/GenBank/DDBJ whole genome shotgun (WGS) entry which is preliminary data.</text>
</comment>
<proteinExistence type="inferred from homology"/>
<comment type="similarity">
    <text evidence="1 6">Belongs to the peroxiredoxin family. Prx5 subfamily.</text>
</comment>
<dbReference type="Proteomes" id="UP001157974">
    <property type="component" value="Unassembled WGS sequence"/>
</dbReference>
<comment type="function">
    <text evidence="6">Thiol-specific peroxidase that catalyzes the reduction of hydrogen peroxide and organic hydroperoxides to water and alcohols, respectively. Plays a role in cell protection against oxidative stress by detoxifying peroxides.</text>
</comment>
<feature type="domain" description="Thioredoxin" evidence="7">
    <location>
        <begin position="34"/>
        <end position="191"/>
    </location>
</feature>
<dbReference type="PANTHER" id="PTHR10430:SF16">
    <property type="entry name" value="PEROXIREDOXIN-5, MITOCHONDRIAL"/>
    <property type="match status" value="1"/>
</dbReference>
<dbReference type="GO" id="GO:0008379">
    <property type="term" value="F:thioredoxin peroxidase activity"/>
    <property type="evidence" value="ECO:0007669"/>
    <property type="project" value="InterPro"/>
</dbReference>